<proteinExistence type="predicted"/>
<dbReference type="EMBL" id="CCYD01002577">
    <property type="protein sequence ID" value="CEG47446.1"/>
    <property type="molecule type" value="Genomic_DNA"/>
</dbReference>
<dbReference type="GeneID" id="36399375"/>
<protein>
    <submittedName>
        <fullName evidence="1">Uncharacterized protein</fullName>
    </submittedName>
</protein>
<dbReference type="AlphaFoldDB" id="A0A0P1B1Z0"/>
<evidence type="ECO:0000313" key="2">
    <source>
        <dbReference type="Proteomes" id="UP000054928"/>
    </source>
</evidence>
<dbReference type="Proteomes" id="UP000054928">
    <property type="component" value="Unassembled WGS sequence"/>
</dbReference>
<dbReference type="RefSeq" id="XP_024583815.1">
    <property type="nucleotide sequence ID" value="XM_024718414.1"/>
</dbReference>
<evidence type="ECO:0000313" key="1">
    <source>
        <dbReference type="EMBL" id="CEG47446.1"/>
    </source>
</evidence>
<accession>A0A0P1B1Z0</accession>
<name>A0A0P1B1Z0_PLAHL</name>
<organism evidence="1 2">
    <name type="scientific">Plasmopara halstedii</name>
    <name type="common">Downy mildew of sunflower</name>
    <dbReference type="NCBI Taxonomy" id="4781"/>
    <lineage>
        <taxon>Eukaryota</taxon>
        <taxon>Sar</taxon>
        <taxon>Stramenopiles</taxon>
        <taxon>Oomycota</taxon>
        <taxon>Peronosporomycetes</taxon>
        <taxon>Peronosporales</taxon>
        <taxon>Peronosporaceae</taxon>
        <taxon>Plasmopara</taxon>
    </lineage>
</organism>
<sequence>MSSATQVAITFEHVRAVLSECRKLKTSAECARIEAIVINVNHNPKSPPTKCQDTTRLTYKSQLYFY</sequence>
<reference evidence="2" key="1">
    <citation type="submission" date="2014-09" db="EMBL/GenBank/DDBJ databases">
        <authorList>
            <person name="Sharma Rahul"/>
            <person name="Thines Marco"/>
        </authorList>
    </citation>
    <scope>NUCLEOTIDE SEQUENCE [LARGE SCALE GENOMIC DNA]</scope>
</reference>
<keyword evidence="2" id="KW-1185">Reference proteome</keyword>